<reference evidence="3" key="1">
    <citation type="submission" date="2021-01" db="EMBL/GenBank/DDBJ databases">
        <title>Caligus Genome Assembly.</title>
        <authorList>
            <person name="Gallardo-Escarate C."/>
        </authorList>
    </citation>
    <scope>NUCLEOTIDE SEQUENCE [LARGE SCALE GENOMIC DNA]</scope>
</reference>
<name>A0A7T8K975_CALRO</name>
<evidence type="ECO:0000313" key="3">
    <source>
        <dbReference type="Proteomes" id="UP000595437"/>
    </source>
</evidence>
<protein>
    <submittedName>
        <fullName evidence="2">Uncharacterized protein</fullName>
    </submittedName>
</protein>
<dbReference type="OrthoDB" id="10423411at2759"/>
<dbReference type="EMBL" id="CP045896">
    <property type="protein sequence ID" value="QQP50843.1"/>
    <property type="molecule type" value="Genomic_DNA"/>
</dbReference>
<dbReference type="Proteomes" id="UP000595437">
    <property type="component" value="Chromosome 7"/>
</dbReference>
<proteinExistence type="predicted"/>
<dbReference type="AlphaFoldDB" id="A0A7T8K975"/>
<keyword evidence="1" id="KW-0175">Coiled coil</keyword>
<evidence type="ECO:0000313" key="2">
    <source>
        <dbReference type="EMBL" id="QQP50843.1"/>
    </source>
</evidence>
<sequence>LKFGSYVSRECSNEKDSMLKNMDELTKNVQKKIEEGVNGLQKIGNSLSETLKLEQSRRKKREEEAETEYACSKIVMGGNAWRSCVPKVKGLELKCTAGTGLGVCYCHENNCNSASGLSAMAILPLFGALLTLKRGL</sequence>
<accession>A0A7T8K975</accession>
<evidence type="ECO:0000256" key="1">
    <source>
        <dbReference type="SAM" id="Coils"/>
    </source>
</evidence>
<organism evidence="2 3">
    <name type="scientific">Caligus rogercresseyi</name>
    <name type="common">Sea louse</name>
    <dbReference type="NCBI Taxonomy" id="217165"/>
    <lineage>
        <taxon>Eukaryota</taxon>
        <taxon>Metazoa</taxon>
        <taxon>Ecdysozoa</taxon>
        <taxon>Arthropoda</taxon>
        <taxon>Crustacea</taxon>
        <taxon>Multicrustacea</taxon>
        <taxon>Hexanauplia</taxon>
        <taxon>Copepoda</taxon>
        <taxon>Siphonostomatoida</taxon>
        <taxon>Caligidae</taxon>
        <taxon>Caligus</taxon>
    </lineage>
</organism>
<feature type="coiled-coil region" evidence="1">
    <location>
        <begin position="8"/>
        <end position="35"/>
    </location>
</feature>
<feature type="non-terminal residue" evidence="2">
    <location>
        <position position="1"/>
    </location>
</feature>
<gene>
    <name evidence="2" type="ORF">FKW44_011983</name>
</gene>
<keyword evidence="3" id="KW-1185">Reference proteome</keyword>